<dbReference type="Pfam" id="PF00395">
    <property type="entry name" value="SLH"/>
    <property type="match status" value="2"/>
</dbReference>
<comment type="caution">
    <text evidence="4">The sequence shown here is derived from an EMBL/GenBank/DDBJ whole genome shotgun (WGS) entry which is preliminary data.</text>
</comment>
<dbReference type="Gene3D" id="2.60.40.10">
    <property type="entry name" value="Immunoglobulins"/>
    <property type="match status" value="3"/>
</dbReference>
<evidence type="ECO:0000259" key="3">
    <source>
        <dbReference type="PROSITE" id="PS51272"/>
    </source>
</evidence>
<dbReference type="InterPro" id="IPR015919">
    <property type="entry name" value="Cadherin-like_sf"/>
</dbReference>
<dbReference type="RefSeq" id="WP_328276580.1">
    <property type="nucleotide sequence ID" value="NZ_JARTLD010000017.1"/>
</dbReference>
<evidence type="ECO:0000256" key="2">
    <source>
        <dbReference type="SAM" id="SignalP"/>
    </source>
</evidence>
<evidence type="ECO:0000313" key="5">
    <source>
        <dbReference type="Proteomes" id="UP001343257"/>
    </source>
</evidence>
<keyword evidence="2" id="KW-0732">Signal</keyword>
<proteinExistence type="predicted"/>
<feature type="domain" description="SLH" evidence="3">
    <location>
        <begin position="89"/>
        <end position="152"/>
    </location>
</feature>
<evidence type="ECO:0000313" key="4">
    <source>
        <dbReference type="EMBL" id="MED5017113.1"/>
    </source>
</evidence>
<feature type="domain" description="SLH" evidence="3">
    <location>
        <begin position="29"/>
        <end position="88"/>
    </location>
</feature>
<feature type="chain" id="PRO_5045962248" evidence="2">
    <location>
        <begin position="26"/>
        <end position="860"/>
    </location>
</feature>
<gene>
    <name evidence="4" type="ORF">P9847_07295</name>
</gene>
<evidence type="ECO:0000256" key="1">
    <source>
        <dbReference type="SAM" id="MobiDB-lite"/>
    </source>
</evidence>
<protein>
    <submittedName>
        <fullName evidence="4">S-layer homology domain-containing protein</fullName>
    </submittedName>
</protein>
<dbReference type="PROSITE" id="PS51272">
    <property type="entry name" value="SLH"/>
    <property type="match status" value="2"/>
</dbReference>
<dbReference type="InterPro" id="IPR003343">
    <property type="entry name" value="Big_2"/>
</dbReference>
<feature type="compositionally biased region" description="Low complexity" evidence="1">
    <location>
        <begin position="395"/>
        <end position="415"/>
    </location>
</feature>
<feature type="region of interest" description="Disordered" evidence="1">
    <location>
        <begin position="386"/>
        <end position="423"/>
    </location>
</feature>
<organism evidence="4 5">
    <name type="scientific">Paenibacillus chibensis</name>
    <dbReference type="NCBI Taxonomy" id="59846"/>
    <lineage>
        <taxon>Bacteria</taxon>
        <taxon>Bacillati</taxon>
        <taxon>Bacillota</taxon>
        <taxon>Bacilli</taxon>
        <taxon>Bacillales</taxon>
        <taxon>Paenibacillaceae</taxon>
        <taxon>Paenibacillus</taxon>
    </lineage>
</organism>
<reference evidence="4 5" key="1">
    <citation type="submission" date="2023-03" db="EMBL/GenBank/DDBJ databases">
        <title>Bacillus Genome Sequencing.</title>
        <authorList>
            <person name="Dunlap C."/>
        </authorList>
    </citation>
    <scope>NUCLEOTIDE SEQUENCE [LARGE SCALE GENOMIC DNA]</scope>
    <source>
        <strain evidence="4 5">NRS-52</strain>
    </source>
</reference>
<dbReference type="InterPro" id="IPR013783">
    <property type="entry name" value="Ig-like_fold"/>
</dbReference>
<dbReference type="SMART" id="SM00635">
    <property type="entry name" value="BID_2"/>
    <property type="match status" value="3"/>
</dbReference>
<dbReference type="EMBL" id="JARTLD010000017">
    <property type="protein sequence ID" value="MED5017113.1"/>
    <property type="molecule type" value="Genomic_DNA"/>
</dbReference>
<dbReference type="SUPFAM" id="SSF49313">
    <property type="entry name" value="Cadherin-like"/>
    <property type="match status" value="1"/>
</dbReference>
<dbReference type="Pfam" id="PF17963">
    <property type="entry name" value="Big_9"/>
    <property type="match status" value="3"/>
</dbReference>
<sequence length="860" mass="91055">MKVFSLKWAAAIVALQTIFGTAAYAAESNYNFTDTSKVSGDKMAAIQKAVEQGLLAGDPQGTFRPSASLTRQELAVLLIKAMKIEPVSGASTFKDVLSIQFSAPYIEAAQKAGLLTGDGAGNFRPNDPVTREELASVFVRAVGGVDAKGGAVTLPLDQSQISPWAEGLVNTALRLGLIDIQDRKLNPRSEVKREDIAPFLLDIFRAQEQTASIDSVDGDIVTIHQVPYLIDGQLKKMISSSNKDALQGAILKFNSRNRNVNGLQELQIVQKDTVLDTTALPESSLLRISSEGVRIQGDVKGTLELQVGVMNIQLNGNVNYLTVNAGKGISIAGNGTIHELTVTDPNAKVTLNPGFRVETLLLPKGASVSQVIQNYNEVRKQIGRVHSIDGTVQDPSTGTPYSGASSSSAGGTNPTVPATNHEPNVISSISDMTLSTSDQPKKIQLGTIFVDSDGDTLTYTASSSNRNIVQAATGNRNGEELTITPVSTGTATVTITANDGHGHTKEMTFSVIVQSAPEVNHAPTVKNGFHVINMELTEGAKTVSIVDAFQDEDGDALTYTAVSSAVDVATVSVNGSDLNLTPVKVGTTTITVTADDGKGGAESTSFTLVVTSSQPLNHDPVVQNKIKDVSTEVGAADTPIDLASTFSDEDHDTLSYTAVSSDPSIATVTVTGDQLSIAPLLSGTTTVTVTADDGHGATAQTTFQVTVGEKRGLFFSELAWGESDSMMQIIELYNASSETLDATKIKIVRSDDGEPIVISPEAGAYIPKGATFTIGETMYFGDIDVDYDTDMGFYNDDSSPVTLSLYYDDQLVDTAVFQPHTTLARKSQVVHGSAAQFIASEWIDEGADYTEGLNSFQETP</sequence>
<keyword evidence="5" id="KW-1185">Reference proteome</keyword>
<dbReference type="Proteomes" id="UP001343257">
    <property type="component" value="Unassembled WGS sequence"/>
</dbReference>
<accession>A0ABU6PQF5</accession>
<name>A0ABU6PQF5_9BACL</name>
<feature type="signal peptide" evidence="2">
    <location>
        <begin position="1"/>
        <end position="25"/>
    </location>
</feature>
<dbReference type="InterPro" id="IPR001119">
    <property type="entry name" value="SLH_dom"/>
</dbReference>